<protein>
    <submittedName>
        <fullName evidence="8">Uncharacterized protein</fullName>
    </submittedName>
</protein>
<gene>
    <name evidence="8" type="ORF">SETIT_3G159000v2</name>
</gene>
<evidence type="ECO:0000313" key="8">
    <source>
        <dbReference type="EMBL" id="RCV16700.1"/>
    </source>
</evidence>
<proteinExistence type="inferred from homology"/>
<evidence type="ECO:0000256" key="7">
    <source>
        <dbReference type="ARBA" id="ARBA00024340"/>
    </source>
</evidence>
<dbReference type="GO" id="GO:0005886">
    <property type="term" value="C:plasma membrane"/>
    <property type="evidence" value="ECO:0007669"/>
    <property type="project" value="UniProtKB-SubCell"/>
</dbReference>
<evidence type="ECO:0000256" key="1">
    <source>
        <dbReference type="ARBA" id="ARBA00004162"/>
    </source>
</evidence>
<sequence length="45" mass="5168">MNKPRSGGQRKRRGGGGGIRLVLRDELTRLHIIWRCVVMLLCYSD</sequence>
<dbReference type="Pfam" id="PF08137">
    <property type="entry name" value="DVL"/>
    <property type="match status" value="1"/>
</dbReference>
<keyword evidence="2" id="KW-0217">Developmental protein</keyword>
<dbReference type="AlphaFoldDB" id="A0A368QHF3"/>
<accession>A0A368QHF3</accession>
<dbReference type="EMBL" id="CM003530">
    <property type="protein sequence ID" value="RCV16700.1"/>
    <property type="molecule type" value="Genomic_DNA"/>
</dbReference>
<evidence type="ECO:0000256" key="5">
    <source>
        <dbReference type="ARBA" id="ARBA00022989"/>
    </source>
</evidence>
<reference evidence="8" key="2">
    <citation type="submission" date="2015-07" db="EMBL/GenBank/DDBJ databases">
        <authorList>
            <person name="Noorani M."/>
        </authorList>
    </citation>
    <scope>NUCLEOTIDE SEQUENCE</scope>
    <source>
        <strain evidence="8">Yugu1</strain>
    </source>
</reference>
<dbReference type="GO" id="GO:0008285">
    <property type="term" value="P:negative regulation of cell population proliferation"/>
    <property type="evidence" value="ECO:0007669"/>
    <property type="project" value="InterPro"/>
</dbReference>
<organism evidence="8">
    <name type="scientific">Setaria italica</name>
    <name type="common">Foxtail millet</name>
    <name type="synonym">Panicum italicum</name>
    <dbReference type="NCBI Taxonomy" id="4555"/>
    <lineage>
        <taxon>Eukaryota</taxon>
        <taxon>Viridiplantae</taxon>
        <taxon>Streptophyta</taxon>
        <taxon>Embryophyta</taxon>
        <taxon>Tracheophyta</taxon>
        <taxon>Spermatophyta</taxon>
        <taxon>Magnoliopsida</taxon>
        <taxon>Liliopsida</taxon>
        <taxon>Poales</taxon>
        <taxon>Poaceae</taxon>
        <taxon>PACMAD clade</taxon>
        <taxon>Panicoideae</taxon>
        <taxon>Panicodae</taxon>
        <taxon>Paniceae</taxon>
        <taxon>Cenchrinae</taxon>
        <taxon>Setaria</taxon>
    </lineage>
</organism>
<evidence type="ECO:0000256" key="2">
    <source>
        <dbReference type="ARBA" id="ARBA00022473"/>
    </source>
</evidence>
<evidence type="ECO:0000256" key="6">
    <source>
        <dbReference type="ARBA" id="ARBA00023136"/>
    </source>
</evidence>
<comment type="subcellular location">
    <subcellularLocation>
        <location evidence="1">Cell membrane</location>
        <topology evidence="1">Single-pass membrane protein</topology>
    </subcellularLocation>
</comment>
<comment type="similarity">
    <text evidence="7">Belongs to the DVL/RTFL small polypeptides family.</text>
</comment>
<keyword evidence="3" id="KW-1003">Cell membrane</keyword>
<dbReference type="GO" id="GO:0048367">
    <property type="term" value="P:shoot system development"/>
    <property type="evidence" value="ECO:0007669"/>
    <property type="project" value="UniProtKB-ARBA"/>
</dbReference>
<evidence type="ECO:0000256" key="3">
    <source>
        <dbReference type="ARBA" id="ARBA00022475"/>
    </source>
</evidence>
<name>A0A368QHF3_SETIT</name>
<reference evidence="8" key="1">
    <citation type="journal article" date="2012" name="Nat. Biotechnol.">
        <title>Reference genome sequence of the model plant Setaria.</title>
        <authorList>
            <person name="Bennetzen J.L."/>
            <person name="Schmutz J."/>
            <person name="Wang H."/>
            <person name="Percifield R."/>
            <person name="Hawkins J."/>
            <person name="Pontaroli A.C."/>
            <person name="Estep M."/>
            <person name="Feng L."/>
            <person name="Vaughn J.N."/>
            <person name="Grimwood J."/>
            <person name="Jenkins J."/>
            <person name="Barry K."/>
            <person name="Lindquist E."/>
            <person name="Hellsten U."/>
            <person name="Deshpande S."/>
            <person name="Wang X."/>
            <person name="Wu X."/>
            <person name="Mitros T."/>
            <person name="Triplett J."/>
            <person name="Yang X."/>
            <person name="Ye C.Y."/>
            <person name="Mauro-Herrera M."/>
            <person name="Wang L."/>
            <person name="Li P."/>
            <person name="Sharma M."/>
            <person name="Sharma R."/>
            <person name="Ronald P.C."/>
            <person name="Panaud O."/>
            <person name="Kellogg E.A."/>
            <person name="Brutnell T.P."/>
            <person name="Doust A.N."/>
            <person name="Tuskan G.A."/>
            <person name="Rokhsar D."/>
            <person name="Devos K.M."/>
        </authorList>
    </citation>
    <scope>NUCLEOTIDE SEQUENCE [LARGE SCALE GENOMIC DNA]</scope>
    <source>
        <strain evidence="8">Yugu1</strain>
    </source>
</reference>
<dbReference type="InterPro" id="IPR012552">
    <property type="entry name" value="DVL"/>
</dbReference>
<keyword evidence="5" id="KW-1133">Transmembrane helix</keyword>
<keyword evidence="6" id="KW-0472">Membrane</keyword>
<keyword evidence="4" id="KW-0812">Transmembrane</keyword>
<evidence type="ECO:0000256" key="4">
    <source>
        <dbReference type="ARBA" id="ARBA00022692"/>
    </source>
</evidence>